<evidence type="ECO:0000256" key="4">
    <source>
        <dbReference type="ARBA" id="ARBA00023163"/>
    </source>
</evidence>
<dbReference type="GeneID" id="25277178"/>
<keyword evidence="4" id="KW-0804">Transcription</keyword>
<dbReference type="SMART" id="SM00906">
    <property type="entry name" value="Fungal_trans"/>
    <property type="match status" value="1"/>
</dbReference>
<evidence type="ECO:0000256" key="2">
    <source>
        <dbReference type="ARBA" id="ARBA00022723"/>
    </source>
</evidence>
<evidence type="ECO:0000256" key="6">
    <source>
        <dbReference type="SAM" id="MobiDB-lite"/>
    </source>
</evidence>
<dbReference type="OrthoDB" id="3862662at2759"/>
<dbReference type="VEuPathDB" id="FungiDB:A1O9_02233"/>
<organism evidence="8 9">
    <name type="scientific">Exophiala aquamarina CBS 119918</name>
    <dbReference type="NCBI Taxonomy" id="1182545"/>
    <lineage>
        <taxon>Eukaryota</taxon>
        <taxon>Fungi</taxon>
        <taxon>Dikarya</taxon>
        <taxon>Ascomycota</taxon>
        <taxon>Pezizomycotina</taxon>
        <taxon>Eurotiomycetes</taxon>
        <taxon>Chaetothyriomycetidae</taxon>
        <taxon>Chaetothyriales</taxon>
        <taxon>Herpotrichiellaceae</taxon>
        <taxon>Exophiala</taxon>
    </lineage>
</organism>
<keyword evidence="2" id="KW-0479">Metal-binding</keyword>
<dbReference type="STRING" id="1182545.A0A072PLP2"/>
<dbReference type="GO" id="GO:0000981">
    <property type="term" value="F:DNA-binding transcription factor activity, RNA polymerase II-specific"/>
    <property type="evidence" value="ECO:0007669"/>
    <property type="project" value="InterPro"/>
</dbReference>
<dbReference type="GO" id="GO:0006351">
    <property type="term" value="P:DNA-templated transcription"/>
    <property type="evidence" value="ECO:0007669"/>
    <property type="project" value="InterPro"/>
</dbReference>
<dbReference type="AlphaFoldDB" id="A0A072PLP2"/>
<evidence type="ECO:0000259" key="7">
    <source>
        <dbReference type="SMART" id="SM00906"/>
    </source>
</evidence>
<feature type="compositionally biased region" description="Polar residues" evidence="6">
    <location>
        <begin position="645"/>
        <end position="660"/>
    </location>
</feature>
<dbReference type="GO" id="GO:0005634">
    <property type="term" value="C:nucleus"/>
    <property type="evidence" value="ECO:0007669"/>
    <property type="project" value="UniProtKB-SubCell"/>
</dbReference>
<dbReference type="RefSeq" id="XP_013263262.1">
    <property type="nucleotide sequence ID" value="XM_013407808.1"/>
</dbReference>
<sequence>MLKPGPKVGSVHKRRRMENPLTRKSSQPSPSTAGNPVTREELPSSPRSPPQIIGHEDESLYSKHIQAVSDLCHMTNEDPSPATADILSPTNTALASQDVLTAACDALGVSQDSIEQMIETFFRTFTPFRLFREPQFLSKLAQLPSVVQVKALLAPICAFACKDATLLFQQNPDRSKASDFADLAIKFVDEAIAQCGDEAPPLCVLQALILTTHWVIVRGVRGRAWRYVGLCVRVAFELGLHITDVDVRPEAYSRSPEKWCEEEERRRAYWAVWDMDQFASHIKHIPITIDWAQYEVCLPVEDDRWFDGRPQRSCALAGDLINRSKDLHATGNKSPRAWFIVIASLNAEANELAYPQEKIHRRSRERVLAIADRRQALFNAIQLSLILLPQELRFHGQHLDFGTHTMGLERIPSVLHLHSSIYLIALLPETSKIIALRPYVFEAYLRKLLTKAQSSGTRGEEQELSEMQEESARKVEQCYKAADAILNIVMNCHESHYKYVSPYVAHVSWLAATVPLLQQELVEDDSQKLVIRSRFEILKATVSRFLDYWEMSQVPKQNLDLLELRLKQFSAASKCLKPRDAAADATADAAAQKQRPQLGERSQGGYIAQSTNSDWLSESEENVAPDRPGNFGHYHNQPDDYRPSRNANLPESALSGTSQALPPDMRPEGSNFMQPSHWHELHSQFNTAFPLRDASLDSWFETGIQQAPNASTDSDPSNWLSLFNNVEVNEELTDWFGRFSGWDPAEF</sequence>
<dbReference type="GO" id="GO:0003677">
    <property type="term" value="F:DNA binding"/>
    <property type="evidence" value="ECO:0007669"/>
    <property type="project" value="InterPro"/>
</dbReference>
<protein>
    <recommendedName>
        <fullName evidence="7">Xylanolytic transcriptional activator regulatory domain-containing protein</fullName>
    </recommendedName>
</protein>
<evidence type="ECO:0000256" key="1">
    <source>
        <dbReference type="ARBA" id="ARBA00004123"/>
    </source>
</evidence>
<gene>
    <name evidence="8" type="ORF">A1O9_02233</name>
</gene>
<dbReference type="PANTHER" id="PTHR47338">
    <property type="entry name" value="ZN(II)2CYS6 TRANSCRIPTION FACTOR (EUROFUNG)-RELATED"/>
    <property type="match status" value="1"/>
</dbReference>
<comment type="subcellular location">
    <subcellularLocation>
        <location evidence="1">Nucleus</location>
    </subcellularLocation>
</comment>
<feature type="region of interest" description="Disordered" evidence="6">
    <location>
        <begin position="1"/>
        <end position="54"/>
    </location>
</feature>
<feature type="region of interest" description="Disordered" evidence="6">
    <location>
        <begin position="586"/>
        <end position="670"/>
    </location>
</feature>
<feature type="domain" description="Xylanolytic transcriptional activator regulatory" evidence="7">
    <location>
        <begin position="224"/>
        <end position="305"/>
    </location>
</feature>
<proteinExistence type="predicted"/>
<keyword evidence="3" id="KW-0805">Transcription regulation</keyword>
<reference evidence="8 9" key="1">
    <citation type="submission" date="2013-03" db="EMBL/GenBank/DDBJ databases">
        <title>The Genome Sequence of Exophiala aquamarina CBS 119918.</title>
        <authorList>
            <consortium name="The Broad Institute Genomics Platform"/>
            <person name="Cuomo C."/>
            <person name="de Hoog S."/>
            <person name="Gorbushina A."/>
            <person name="Walker B."/>
            <person name="Young S.K."/>
            <person name="Zeng Q."/>
            <person name="Gargeya S."/>
            <person name="Fitzgerald M."/>
            <person name="Haas B."/>
            <person name="Abouelleil A."/>
            <person name="Allen A.W."/>
            <person name="Alvarado L."/>
            <person name="Arachchi H.M."/>
            <person name="Berlin A.M."/>
            <person name="Chapman S.B."/>
            <person name="Gainer-Dewar J."/>
            <person name="Goldberg J."/>
            <person name="Griggs A."/>
            <person name="Gujja S."/>
            <person name="Hansen M."/>
            <person name="Howarth C."/>
            <person name="Imamovic A."/>
            <person name="Ireland A."/>
            <person name="Larimer J."/>
            <person name="McCowan C."/>
            <person name="Murphy C."/>
            <person name="Pearson M."/>
            <person name="Poon T.W."/>
            <person name="Priest M."/>
            <person name="Roberts A."/>
            <person name="Saif S."/>
            <person name="Shea T."/>
            <person name="Sisk P."/>
            <person name="Sykes S."/>
            <person name="Wortman J."/>
            <person name="Nusbaum C."/>
            <person name="Birren B."/>
        </authorList>
    </citation>
    <scope>NUCLEOTIDE SEQUENCE [LARGE SCALE GENOMIC DNA]</scope>
    <source>
        <strain evidence="8 9">CBS 119918</strain>
    </source>
</reference>
<keyword evidence="9" id="KW-1185">Reference proteome</keyword>
<comment type="caution">
    <text evidence="8">The sequence shown here is derived from an EMBL/GenBank/DDBJ whole genome shotgun (WGS) entry which is preliminary data.</text>
</comment>
<name>A0A072PLP2_9EURO</name>
<dbReference type="InterPro" id="IPR050815">
    <property type="entry name" value="TF_fung"/>
</dbReference>
<dbReference type="HOGENOM" id="CLU_007531_1_0_1"/>
<evidence type="ECO:0000256" key="3">
    <source>
        <dbReference type="ARBA" id="ARBA00023015"/>
    </source>
</evidence>
<dbReference type="InterPro" id="IPR007219">
    <property type="entry name" value="XnlR_reg_dom"/>
</dbReference>
<dbReference type="GO" id="GO:0008270">
    <property type="term" value="F:zinc ion binding"/>
    <property type="evidence" value="ECO:0007669"/>
    <property type="project" value="InterPro"/>
</dbReference>
<evidence type="ECO:0000313" key="8">
    <source>
        <dbReference type="EMBL" id="KEF60672.1"/>
    </source>
</evidence>
<evidence type="ECO:0000313" key="9">
    <source>
        <dbReference type="Proteomes" id="UP000027920"/>
    </source>
</evidence>
<dbReference type="Proteomes" id="UP000027920">
    <property type="component" value="Unassembled WGS sequence"/>
</dbReference>
<dbReference type="EMBL" id="AMGV01000002">
    <property type="protein sequence ID" value="KEF60672.1"/>
    <property type="molecule type" value="Genomic_DNA"/>
</dbReference>
<accession>A0A072PLP2</accession>
<dbReference type="Pfam" id="PF04082">
    <property type="entry name" value="Fungal_trans"/>
    <property type="match status" value="1"/>
</dbReference>
<keyword evidence="5" id="KW-0539">Nucleus</keyword>
<feature type="compositionally biased region" description="Polar residues" evidence="6">
    <location>
        <begin position="22"/>
        <end position="35"/>
    </location>
</feature>
<evidence type="ECO:0000256" key="5">
    <source>
        <dbReference type="ARBA" id="ARBA00023242"/>
    </source>
</evidence>
<dbReference type="PANTHER" id="PTHR47338:SF10">
    <property type="entry name" value="TRANSCRIPTION FACTOR DOMAIN-CONTAINING PROTEIN-RELATED"/>
    <property type="match status" value="1"/>
</dbReference>
<dbReference type="CDD" id="cd12148">
    <property type="entry name" value="fungal_TF_MHR"/>
    <property type="match status" value="1"/>
</dbReference>